<dbReference type="EMBL" id="CP116507">
    <property type="protein sequence ID" value="WCG22838.1"/>
    <property type="molecule type" value="Genomic_DNA"/>
</dbReference>
<organism evidence="2 3">
    <name type="scientific">Vagococcus lutrae</name>
    <dbReference type="NCBI Taxonomy" id="81947"/>
    <lineage>
        <taxon>Bacteria</taxon>
        <taxon>Bacillati</taxon>
        <taxon>Bacillota</taxon>
        <taxon>Bacilli</taxon>
        <taxon>Lactobacillales</taxon>
        <taxon>Enterococcaceae</taxon>
        <taxon>Vagococcus</taxon>
    </lineage>
</organism>
<gene>
    <name evidence="2" type="ORF">PML95_00930</name>
</gene>
<protein>
    <submittedName>
        <fullName evidence="2">Phosphopantothenoylcysteine decarboxylase</fullName>
    </submittedName>
</protein>
<dbReference type="Pfam" id="PF04127">
    <property type="entry name" value="DFP"/>
    <property type="match status" value="2"/>
</dbReference>
<dbReference type="Gene3D" id="3.40.50.10300">
    <property type="entry name" value="CoaB-like"/>
    <property type="match status" value="1"/>
</dbReference>
<proteinExistence type="predicted"/>
<reference evidence="2" key="1">
    <citation type="submission" date="2023-01" db="EMBL/GenBank/DDBJ databases">
        <title>Oxazolidinone resistance genes in florfenicol resistant enterococci from beef cattle and veal calves at slaughter.</title>
        <authorList>
            <person name="Biggel M."/>
        </authorList>
    </citation>
    <scope>NUCLEOTIDE SEQUENCE</scope>
    <source>
        <strain evidence="2">K204-1</strain>
    </source>
</reference>
<evidence type="ECO:0000313" key="2">
    <source>
        <dbReference type="EMBL" id="WCG22838.1"/>
    </source>
</evidence>
<dbReference type="InterPro" id="IPR007085">
    <property type="entry name" value="DNA/pantothenate-metab_flavo_C"/>
</dbReference>
<dbReference type="RefSeq" id="WP_272163403.1">
    <property type="nucleotide sequence ID" value="NZ_CP116507.1"/>
</dbReference>
<sequence>MNVLITAGGTSERIDQVRHLMNRSTGRLGKALAEYFSTFSECQITYVHGKNAVLPALENHTFYPIESVGDLEKTLKKLLSDNHYDIIIHAMAVSDYQFATTSHIEQLSQQITQAIRQTEIDLSQQPDQLECLITDVLTKDLMEETPASTKLSSNFDDLLIGLKHAPKVIALLRQWQPNAFIVGFKLLVDVSNEELDRVATALLHKNQLNLVVANDLTRLTDDTHPARLVHSDESVLAVSTRQDIAKGIYHAYLKQKEEM</sequence>
<evidence type="ECO:0000259" key="1">
    <source>
        <dbReference type="Pfam" id="PF04127"/>
    </source>
</evidence>
<dbReference type="InterPro" id="IPR035929">
    <property type="entry name" value="CoaB-like_sf"/>
</dbReference>
<name>A0AAE9XMK2_9ENTE</name>
<dbReference type="SUPFAM" id="SSF102645">
    <property type="entry name" value="CoaB-like"/>
    <property type="match status" value="1"/>
</dbReference>
<dbReference type="AlphaFoldDB" id="A0AAE9XMK2"/>
<dbReference type="GO" id="GO:0015937">
    <property type="term" value="P:coenzyme A biosynthetic process"/>
    <property type="evidence" value="ECO:0007669"/>
    <property type="project" value="UniProtKB-ARBA"/>
</dbReference>
<dbReference type="GO" id="GO:0003824">
    <property type="term" value="F:catalytic activity"/>
    <property type="evidence" value="ECO:0007669"/>
    <property type="project" value="UniProtKB-ARBA"/>
</dbReference>
<evidence type="ECO:0000313" key="3">
    <source>
        <dbReference type="Proteomes" id="UP001179600"/>
    </source>
</evidence>
<feature type="domain" description="DNA/pantothenate metabolism flavoprotein C-terminal" evidence="1">
    <location>
        <begin position="140"/>
        <end position="250"/>
    </location>
</feature>
<dbReference type="Proteomes" id="UP001179600">
    <property type="component" value="Chromosome"/>
</dbReference>
<accession>A0AAE9XMK2</accession>
<feature type="domain" description="DNA/pantothenate metabolism flavoprotein C-terminal" evidence="1">
    <location>
        <begin position="2"/>
        <end position="132"/>
    </location>
</feature>